<name>A0ABQ6ME65_9STRA</name>
<feature type="domain" description="NADP-dependent oxidoreductase" evidence="4">
    <location>
        <begin position="126"/>
        <end position="175"/>
    </location>
</feature>
<proteinExistence type="inferred from homology"/>
<dbReference type="InterPro" id="IPR020471">
    <property type="entry name" value="AKR"/>
</dbReference>
<evidence type="ECO:0000313" key="6">
    <source>
        <dbReference type="Proteomes" id="UP001165060"/>
    </source>
</evidence>
<evidence type="ECO:0000256" key="2">
    <source>
        <dbReference type="ARBA" id="ARBA00022857"/>
    </source>
</evidence>
<dbReference type="PANTHER" id="PTHR43827:SF3">
    <property type="entry name" value="NADP-DEPENDENT OXIDOREDUCTASE DOMAIN-CONTAINING PROTEIN"/>
    <property type="match status" value="1"/>
</dbReference>
<gene>
    <name evidence="5" type="ORF">TeGR_g1950</name>
</gene>
<organism evidence="5 6">
    <name type="scientific">Tetraparma gracilis</name>
    <dbReference type="NCBI Taxonomy" id="2962635"/>
    <lineage>
        <taxon>Eukaryota</taxon>
        <taxon>Sar</taxon>
        <taxon>Stramenopiles</taxon>
        <taxon>Ochrophyta</taxon>
        <taxon>Bolidophyceae</taxon>
        <taxon>Parmales</taxon>
        <taxon>Triparmaceae</taxon>
        <taxon>Tetraparma</taxon>
    </lineage>
</organism>
<evidence type="ECO:0000256" key="3">
    <source>
        <dbReference type="ARBA" id="ARBA00023002"/>
    </source>
</evidence>
<dbReference type="Gene3D" id="3.20.20.100">
    <property type="entry name" value="NADP-dependent oxidoreductase domain"/>
    <property type="match status" value="2"/>
</dbReference>
<keyword evidence="3" id="KW-0560">Oxidoreductase</keyword>
<dbReference type="InterPro" id="IPR018170">
    <property type="entry name" value="Aldo/ket_reductase_CS"/>
</dbReference>
<comment type="caution">
    <text evidence="5">The sequence shown here is derived from an EMBL/GenBank/DDBJ whole genome shotgun (WGS) entry which is preliminary data.</text>
</comment>
<dbReference type="SUPFAM" id="SSF51430">
    <property type="entry name" value="NAD(P)-linked oxidoreductase"/>
    <property type="match status" value="1"/>
</dbReference>
<dbReference type="PRINTS" id="PR00069">
    <property type="entry name" value="ALDKETRDTASE"/>
</dbReference>
<keyword evidence="2" id="KW-0521">NADP</keyword>
<evidence type="ECO:0000313" key="5">
    <source>
        <dbReference type="EMBL" id="GMI24185.1"/>
    </source>
</evidence>
<feature type="domain" description="NADP-dependent oxidoreductase" evidence="4">
    <location>
        <begin position="23"/>
        <end position="121"/>
    </location>
</feature>
<sequence>MSASCVPPTLLTLARTGDKMPAIGLGLWKLSDVTNMVSKALSHGWRHFDSACDYGNEALVGAGLERGMRELKLDRKDVFVTSKLWNTFHHPDHVELACRKTLEDLGLDYLDLYLIHFPIPLKYEKGAAQILLRWNVQRGVAVIPKTSSEKRLVENKDVFGFELTDAEMGRIDGLDRNKRYNDPGDFCKGMGGDYPIFD</sequence>
<evidence type="ECO:0000259" key="4">
    <source>
        <dbReference type="Pfam" id="PF00248"/>
    </source>
</evidence>
<dbReference type="EMBL" id="BRYB01000155">
    <property type="protein sequence ID" value="GMI24185.1"/>
    <property type="molecule type" value="Genomic_DNA"/>
</dbReference>
<dbReference type="InterPro" id="IPR023210">
    <property type="entry name" value="NADP_OxRdtase_dom"/>
</dbReference>
<dbReference type="Pfam" id="PF00248">
    <property type="entry name" value="Aldo_ket_red"/>
    <property type="match status" value="2"/>
</dbReference>
<dbReference type="Proteomes" id="UP001165060">
    <property type="component" value="Unassembled WGS sequence"/>
</dbReference>
<reference evidence="5 6" key="1">
    <citation type="journal article" date="2023" name="Commun. Biol.">
        <title>Genome analysis of Parmales, the sister group of diatoms, reveals the evolutionary specialization of diatoms from phago-mixotrophs to photoautotrophs.</title>
        <authorList>
            <person name="Ban H."/>
            <person name="Sato S."/>
            <person name="Yoshikawa S."/>
            <person name="Yamada K."/>
            <person name="Nakamura Y."/>
            <person name="Ichinomiya M."/>
            <person name="Sato N."/>
            <person name="Blanc-Mathieu R."/>
            <person name="Endo H."/>
            <person name="Kuwata A."/>
            <person name="Ogata H."/>
        </authorList>
    </citation>
    <scope>NUCLEOTIDE SEQUENCE [LARGE SCALE GENOMIC DNA]</scope>
</reference>
<dbReference type="PROSITE" id="PS00063">
    <property type="entry name" value="ALDOKETO_REDUCTASE_3"/>
    <property type="match status" value="1"/>
</dbReference>
<accession>A0ABQ6ME65</accession>
<comment type="similarity">
    <text evidence="1">Belongs to the aldo/keto reductase family.</text>
</comment>
<protein>
    <recommendedName>
        <fullName evidence="4">NADP-dependent oxidoreductase domain-containing protein</fullName>
    </recommendedName>
</protein>
<dbReference type="InterPro" id="IPR036812">
    <property type="entry name" value="NAD(P)_OxRdtase_dom_sf"/>
</dbReference>
<keyword evidence="6" id="KW-1185">Reference proteome</keyword>
<dbReference type="PANTHER" id="PTHR43827">
    <property type="entry name" value="2,5-DIKETO-D-GLUCONIC ACID REDUCTASE"/>
    <property type="match status" value="1"/>
</dbReference>
<evidence type="ECO:0000256" key="1">
    <source>
        <dbReference type="ARBA" id="ARBA00007905"/>
    </source>
</evidence>